<accession>A0A2I7N3T9</accession>
<name>A0A2I7N3T9_9NEIS</name>
<keyword evidence="1" id="KW-0808">Transferase</keyword>
<keyword evidence="2" id="KW-0547">Nucleotide-binding</keyword>
<dbReference type="OrthoDB" id="9802453at2"/>
<dbReference type="SUPFAM" id="SSF53067">
    <property type="entry name" value="Actin-like ATPase domain"/>
    <property type="match status" value="2"/>
</dbReference>
<gene>
    <name evidence="5" type="ORF">CUN60_02055</name>
</gene>
<keyword evidence="6" id="KW-1185">Reference proteome</keyword>
<protein>
    <submittedName>
        <fullName evidence="5">Uncharacterized protein</fullName>
    </submittedName>
</protein>
<dbReference type="GO" id="GO:0008776">
    <property type="term" value="F:acetate kinase activity"/>
    <property type="evidence" value="ECO:0007669"/>
    <property type="project" value="TreeGrafter"/>
</dbReference>
<evidence type="ECO:0000256" key="2">
    <source>
        <dbReference type="ARBA" id="ARBA00022741"/>
    </source>
</evidence>
<evidence type="ECO:0000256" key="3">
    <source>
        <dbReference type="ARBA" id="ARBA00022777"/>
    </source>
</evidence>
<dbReference type="InterPro" id="IPR000890">
    <property type="entry name" value="Aliphatic_acid_kin_short-chain"/>
</dbReference>
<dbReference type="RefSeq" id="WP_102950434.1">
    <property type="nucleotide sequence ID" value="NZ_CP024847.1"/>
</dbReference>
<dbReference type="GO" id="GO:0006083">
    <property type="term" value="P:acetate metabolic process"/>
    <property type="evidence" value="ECO:0007669"/>
    <property type="project" value="TreeGrafter"/>
</dbReference>
<sequence>MLILLIHRNGRIINYQIYKFFQKKYSLQLNGKIDFSNFAAVNFTEINSQNKKNHDEIRNDLENDLLKSHIDFQLLVANSPLINKEHSIIVNKISHGGDTFNEITLLSEQAIEKLAEYSILAPGDQEADLELTKTLLNMFPKAKHYASFETAFHATISNTHKMLLPSLEYTREFARNYGKNGLLFAAINQRLNDITEKKIAKGKWLFIDIDATETIICAVKNNKSVYSTASFIHDELLNFKSCGLIDPQLALIIEAKPTQISNLFAKLNLSQLDIPNKSILEIIKSDEPAIKILGNYYFNQLIATIGKLAAIMKGLHGIVFTGKIAALDPQIRGSICEQLEWLGVELGNKNNAENKFKISKKSSKVEVYAIQASPLDGMLYQLLDRM</sequence>
<evidence type="ECO:0000256" key="1">
    <source>
        <dbReference type="ARBA" id="ARBA00022679"/>
    </source>
</evidence>
<dbReference type="PANTHER" id="PTHR21060">
    <property type="entry name" value="ACETATE KINASE"/>
    <property type="match status" value="1"/>
</dbReference>
<keyword evidence="3" id="KW-0418">Kinase</keyword>
<dbReference type="Gene3D" id="3.30.420.40">
    <property type="match status" value="2"/>
</dbReference>
<evidence type="ECO:0000313" key="6">
    <source>
        <dbReference type="Proteomes" id="UP000236655"/>
    </source>
</evidence>
<evidence type="ECO:0000256" key="4">
    <source>
        <dbReference type="ARBA" id="ARBA00022840"/>
    </source>
</evidence>
<evidence type="ECO:0000313" key="5">
    <source>
        <dbReference type="EMBL" id="AUR51134.1"/>
    </source>
</evidence>
<dbReference type="KEGG" id="nba:CUN60_02055"/>
<organism evidence="5 6">
    <name type="scientific">Aquella oligotrophica</name>
    <dbReference type="NCBI Taxonomy" id="2067065"/>
    <lineage>
        <taxon>Bacteria</taxon>
        <taxon>Pseudomonadati</taxon>
        <taxon>Pseudomonadota</taxon>
        <taxon>Betaproteobacteria</taxon>
        <taxon>Neisseriales</taxon>
        <taxon>Neisseriaceae</taxon>
        <taxon>Aquella</taxon>
    </lineage>
</organism>
<proteinExistence type="predicted"/>
<dbReference type="InterPro" id="IPR043129">
    <property type="entry name" value="ATPase_NBD"/>
</dbReference>
<dbReference type="EMBL" id="CP024847">
    <property type="protein sequence ID" value="AUR51134.1"/>
    <property type="molecule type" value="Genomic_DNA"/>
</dbReference>
<dbReference type="Pfam" id="PF00871">
    <property type="entry name" value="Acetate_kinase"/>
    <property type="match status" value="1"/>
</dbReference>
<dbReference type="Proteomes" id="UP000236655">
    <property type="component" value="Chromosome"/>
</dbReference>
<dbReference type="GO" id="GO:0005524">
    <property type="term" value="F:ATP binding"/>
    <property type="evidence" value="ECO:0007669"/>
    <property type="project" value="UniProtKB-KW"/>
</dbReference>
<dbReference type="AlphaFoldDB" id="A0A2I7N3T9"/>
<dbReference type="PANTHER" id="PTHR21060:SF15">
    <property type="entry name" value="ACETATE KINASE-RELATED"/>
    <property type="match status" value="1"/>
</dbReference>
<keyword evidence="4" id="KW-0067">ATP-binding</keyword>
<reference evidence="6" key="1">
    <citation type="submission" date="2017-11" db="EMBL/GenBank/DDBJ databases">
        <authorList>
            <person name="Chan K.G."/>
            <person name="Lee L.S."/>
        </authorList>
    </citation>
    <scope>NUCLEOTIDE SEQUENCE [LARGE SCALE GENOMIC DNA]</scope>
    <source>
        <strain evidence="6">DSM 100970</strain>
    </source>
</reference>